<dbReference type="EMBL" id="JAUEPP010000009">
    <property type="protein sequence ID" value="KAK3335073.1"/>
    <property type="molecule type" value="Genomic_DNA"/>
</dbReference>
<reference evidence="2" key="2">
    <citation type="submission" date="2023-06" db="EMBL/GenBank/DDBJ databases">
        <authorList>
            <consortium name="Lawrence Berkeley National Laboratory"/>
            <person name="Haridas S."/>
            <person name="Hensen N."/>
            <person name="Bonometti L."/>
            <person name="Westerberg I."/>
            <person name="Brannstrom I.O."/>
            <person name="Guillou S."/>
            <person name="Cros-Aarteil S."/>
            <person name="Calhoun S."/>
            <person name="Kuo A."/>
            <person name="Mondo S."/>
            <person name="Pangilinan J."/>
            <person name="Riley R."/>
            <person name="Labutti K."/>
            <person name="Andreopoulos B."/>
            <person name="Lipzen A."/>
            <person name="Chen C."/>
            <person name="Yanf M."/>
            <person name="Daum C."/>
            <person name="Ng V."/>
            <person name="Clum A."/>
            <person name="Steindorff A."/>
            <person name="Ohm R."/>
            <person name="Martin F."/>
            <person name="Silar P."/>
            <person name="Natvig D."/>
            <person name="Lalanne C."/>
            <person name="Gautier V."/>
            <person name="Ament-Velasquez S.L."/>
            <person name="Kruys A."/>
            <person name="Hutchinson M.I."/>
            <person name="Powell A.J."/>
            <person name="Barry K."/>
            <person name="Miller A.N."/>
            <person name="Grigoriev I.V."/>
            <person name="Debuchy R."/>
            <person name="Gladieux P."/>
            <person name="Thoren M.H."/>
            <person name="Johannesson H."/>
        </authorList>
    </citation>
    <scope>NUCLEOTIDE SEQUENCE</scope>
    <source>
        <strain evidence="2">CBS 560.94</strain>
    </source>
</reference>
<reference evidence="2" key="1">
    <citation type="journal article" date="2023" name="Mol. Phylogenet. Evol.">
        <title>Genome-scale phylogeny and comparative genomics of the fungal order Sordariales.</title>
        <authorList>
            <person name="Hensen N."/>
            <person name="Bonometti L."/>
            <person name="Westerberg I."/>
            <person name="Brannstrom I.O."/>
            <person name="Guillou S."/>
            <person name="Cros-Aarteil S."/>
            <person name="Calhoun S."/>
            <person name="Haridas S."/>
            <person name="Kuo A."/>
            <person name="Mondo S."/>
            <person name="Pangilinan J."/>
            <person name="Riley R."/>
            <person name="LaButti K."/>
            <person name="Andreopoulos B."/>
            <person name="Lipzen A."/>
            <person name="Chen C."/>
            <person name="Yan M."/>
            <person name="Daum C."/>
            <person name="Ng V."/>
            <person name="Clum A."/>
            <person name="Steindorff A."/>
            <person name="Ohm R.A."/>
            <person name="Martin F."/>
            <person name="Silar P."/>
            <person name="Natvig D.O."/>
            <person name="Lalanne C."/>
            <person name="Gautier V."/>
            <person name="Ament-Velasquez S.L."/>
            <person name="Kruys A."/>
            <person name="Hutchinson M.I."/>
            <person name="Powell A.J."/>
            <person name="Barry K."/>
            <person name="Miller A.N."/>
            <person name="Grigoriev I.V."/>
            <person name="Debuchy R."/>
            <person name="Gladieux P."/>
            <person name="Hiltunen Thoren M."/>
            <person name="Johannesson H."/>
        </authorList>
    </citation>
    <scope>NUCLEOTIDE SEQUENCE</scope>
    <source>
        <strain evidence="2">CBS 560.94</strain>
    </source>
</reference>
<evidence type="ECO:0000313" key="2">
    <source>
        <dbReference type="EMBL" id="KAK3335073.1"/>
    </source>
</evidence>
<evidence type="ECO:0000313" key="3">
    <source>
        <dbReference type="Proteomes" id="UP001278500"/>
    </source>
</evidence>
<dbReference type="AlphaFoldDB" id="A0AAE0MKI9"/>
<keyword evidence="1" id="KW-0472">Membrane</keyword>
<comment type="caution">
    <text evidence="2">The sequence shown here is derived from an EMBL/GenBank/DDBJ whole genome shotgun (WGS) entry which is preliminary data.</text>
</comment>
<keyword evidence="3" id="KW-1185">Reference proteome</keyword>
<keyword evidence="1" id="KW-0812">Transmembrane</keyword>
<feature type="non-terminal residue" evidence="2">
    <location>
        <position position="1"/>
    </location>
</feature>
<evidence type="ECO:0000256" key="1">
    <source>
        <dbReference type="SAM" id="Phobius"/>
    </source>
</evidence>
<organism evidence="2 3">
    <name type="scientific">Neurospora tetraspora</name>
    <dbReference type="NCBI Taxonomy" id="94610"/>
    <lineage>
        <taxon>Eukaryota</taxon>
        <taxon>Fungi</taxon>
        <taxon>Dikarya</taxon>
        <taxon>Ascomycota</taxon>
        <taxon>Pezizomycotina</taxon>
        <taxon>Sordariomycetes</taxon>
        <taxon>Sordariomycetidae</taxon>
        <taxon>Sordariales</taxon>
        <taxon>Sordariaceae</taxon>
        <taxon>Neurospora</taxon>
    </lineage>
</organism>
<feature type="transmembrane region" description="Helical" evidence="1">
    <location>
        <begin position="45"/>
        <end position="64"/>
    </location>
</feature>
<accession>A0AAE0MKI9</accession>
<name>A0AAE0MKI9_9PEZI</name>
<keyword evidence="1" id="KW-1133">Transmembrane helix</keyword>
<dbReference type="Proteomes" id="UP001278500">
    <property type="component" value="Unassembled WGS sequence"/>
</dbReference>
<sequence>IINSSYPYYRRRKNSIYITKRVGSKHIFIYNNIIVPYNLYLVFKYRYYINLEIYSIVNIIKYIYKYLYKGINRTIIEFTNPDEIQRYILI</sequence>
<gene>
    <name evidence="2" type="ORF">B0H65DRAFT_436005</name>
</gene>
<dbReference type="RefSeq" id="XP_062677239.1">
    <property type="nucleotide sequence ID" value="XM_062825217.1"/>
</dbReference>
<protein>
    <submittedName>
        <fullName evidence="2">Uncharacterized protein</fullName>
    </submittedName>
</protein>
<dbReference type="GeneID" id="87862371"/>
<proteinExistence type="predicted"/>